<evidence type="ECO:0000256" key="5">
    <source>
        <dbReference type="SAM" id="MobiDB-lite"/>
    </source>
</evidence>
<keyword evidence="1" id="KW-0479">Metal-binding</keyword>
<keyword evidence="2 4" id="KW-0863">Zinc-finger</keyword>
<dbReference type="GO" id="GO:0061630">
    <property type="term" value="F:ubiquitin protein ligase activity"/>
    <property type="evidence" value="ECO:0007669"/>
    <property type="project" value="TreeGrafter"/>
</dbReference>
<dbReference type="Pfam" id="PF13639">
    <property type="entry name" value="zf-RING_2"/>
    <property type="match status" value="1"/>
</dbReference>
<accession>A0AAD1ZJU8</accession>
<keyword evidence="3" id="KW-0862">Zinc</keyword>
<dbReference type="Proteomes" id="UP000834106">
    <property type="component" value="Chromosome 11"/>
</dbReference>
<dbReference type="SUPFAM" id="SSF57850">
    <property type="entry name" value="RING/U-box"/>
    <property type="match status" value="1"/>
</dbReference>
<evidence type="ECO:0000313" key="8">
    <source>
        <dbReference type="Proteomes" id="UP000834106"/>
    </source>
</evidence>
<evidence type="ECO:0000256" key="2">
    <source>
        <dbReference type="ARBA" id="ARBA00022771"/>
    </source>
</evidence>
<dbReference type="PROSITE" id="PS50089">
    <property type="entry name" value="ZF_RING_2"/>
    <property type="match status" value="1"/>
</dbReference>
<sequence>MGPRSLVSGPEAGRPASDGPNNLETGRLGGLGPDSPDGPETGCLGQTAEKLAASPPEPRQPRNLGCLGRLARTGKPFFLPSVVKDSEISFFCLFISFGRIRTSCKLSFLRFPSPVYLLPFIWRITRRNMASYGRYHCEYQLCQAEGIIPRDVEREVKRKRKQWSLRKHTYGVYYIFNVKYILKKGPGQGADEILDYAGTGFWLPCHYFDRYDFNMLFGGYGVREDVREELISQLRDFSNQLRADPANAGCYTFQIDVSIQIYTVQQEDETIEAAKDRAITAEILTFGSLEVDMLTRKFKFAFLPGKWSFIDSLAKVIVEDNNPGQACVVRDECCICLNMPAAGEEISFLACSHAYHSKCIITWLLRNPICPVCYQPVPGRTDVALEPAVALALMLLILNSTGAPGKMLIPDPFLLAMYFLIS</sequence>
<dbReference type="InterPro" id="IPR013083">
    <property type="entry name" value="Znf_RING/FYVE/PHD"/>
</dbReference>
<dbReference type="PANTHER" id="PTHR45931">
    <property type="entry name" value="SI:CH211-59O9.10"/>
    <property type="match status" value="1"/>
</dbReference>
<keyword evidence="8" id="KW-1185">Reference proteome</keyword>
<evidence type="ECO:0000256" key="3">
    <source>
        <dbReference type="ARBA" id="ARBA00022833"/>
    </source>
</evidence>
<evidence type="ECO:0000256" key="4">
    <source>
        <dbReference type="PROSITE-ProRule" id="PRU00175"/>
    </source>
</evidence>
<name>A0AAD1ZJU8_9LAMI</name>
<gene>
    <name evidence="7" type="ORF">FPE_LOCUS18566</name>
</gene>
<dbReference type="GO" id="GO:0005634">
    <property type="term" value="C:nucleus"/>
    <property type="evidence" value="ECO:0007669"/>
    <property type="project" value="TreeGrafter"/>
</dbReference>
<dbReference type="GO" id="GO:0006511">
    <property type="term" value="P:ubiquitin-dependent protein catabolic process"/>
    <property type="evidence" value="ECO:0007669"/>
    <property type="project" value="TreeGrafter"/>
</dbReference>
<evidence type="ECO:0000256" key="1">
    <source>
        <dbReference type="ARBA" id="ARBA00022723"/>
    </source>
</evidence>
<evidence type="ECO:0000313" key="7">
    <source>
        <dbReference type="EMBL" id="CAI9771136.1"/>
    </source>
</evidence>
<dbReference type="InterPro" id="IPR051834">
    <property type="entry name" value="RING_finger_E3_ligase"/>
</dbReference>
<reference evidence="7" key="1">
    <citation type="submission" date="2023-05" db="EMBL/GenBank/DDBJ databases">
        <authorList>
            <person name="Huff M."/>
        </authorList>
    </citation>
    <scope>NUCLEOTIDE SEQUENCE</scope>
</reference>
<dbReference type="SMART" id="SM00184">
    <property type="entry name" value="RING"/>
    <property type="match status" value="1"/>
</dbReference>
<dbReference type="GO" id="GO:0008270">
    <property type="term" value="F:zinc ion binding"/>
    <property type="evidence" value="ECO:0007669"/>
    <property type="project" value="UniProtKB-KW"/>
</dbReference>
<dbReference type="PANTHER" id="PTHR45931:SF3">
    <property type="entry name" value="RING ZINC FINGER-CONTAINING PROTEIN"/>
    <property type="match status" value="1"/>
</dbReference>
<dbReference type="Gene3D" id="3.30.40.10">
    <property type="entry name" value="Zinc/RING finger domain, C3HC4 (zinc finger)"/>
    <property type="match status" value="1"/>
</dbReference>
<evidence type="ECO:0000259" key="6">
    <source>
        <dbReference type="PROSITE" id="PS50089"/>
    </source>
</evidence>
<dbReference type="AlphaFoldDB" id="A0AAD1ZJU8"/>
<proteinExistence type="predicted"/>
<dbReference type="InterPro" id="IPR001841">
    <property type="entry name" value="Znf_RING"/>
</dbReference>
<organism evidence="7 8">
    <name type="scientific">Fraxinus pennsylvanica</name>
    <dbReference type="NCBI Taxonomy" id="56036"/>
    <lineage>
        <taxon>Eukaryota</taxon>
        <taxon>Viridiplantae</taxon>
        <taxon>Streptophyta</taxon>
        <taxon>Embryophyta</taxon>
        <taxon>Tracheophyta</taxon>
        <taxon>Spermatophyta</taxon>
        <taxon>Magnoliopsida</taxon>
        <taxon>eudicotyledons</taxon>
        <taxon>Gunneridae</taxon>
        <taxon>Pentapetalae</taxon>
        <taxon>asterids</taxon>
        <taxon>lamiids</taxon>
        <taxon>Lamiales</taxon>
        <taxon>Oleaceae</taxon>
        <taxon>Oleeae</taxon>
        <taxon>Fraxinus</taxon>
    </lineage>
</organism>
<feature type="region of interest" description="Disordered" evidence="5">
    <location>
        <begin position="1"/>
        <end position="65"/>
    </location>
</feature>
<protein>
    <recommendedName>
        <fullName evidence="6">RING-type domain-containing protein</fullName>
    </recommendedName>
</protein>
<feature type="domain" description="RING-type" evidence="6">
    <location>
        <begin position="333"/>
        <end position="373"/>
    </location>
</feature>
<dbReference type="EMBL" id="OU503046">
    <property type="protein sequence ID" value="CAI9771136.1"/>
    <property type="molecule type" value="Genomic_DNA"/>
</dbReference>